<sequence length="564" mass="62840">MPSASHILISAVVTWLAKSLISRVLSIRLALRHLHAPFAGFHLLNPFYVPAILLGSWFPRLGAPALGAWTSKFAPYAEHRSTAVAGIVVHNACPMVWFADAESIKYITTETSIFTKDPVPYDIVNFYGKNIISAEGADWRRHRRITRPAFNESGNAFVWKETLRISHEWFSDLKMRAESSTVQDSFVINAGEDLSQASMLVIASAGFGHRSSWKDDGTVAPGHALTFRQALFLASAYGSVKVLTPSWLYTLSEHVYVPLAGRLIRDTQTAFEALRVHMLELVGMARAWVIEGKIDAGDAALLRNLVEANMDVSEGDVHKAGDNALTESELLSNSFIFLFAGHETTAHTLTFAVGLLALYPQVQQKIYRETLALWPDGIPTLASTSSYRESFSQLPYTLAIFYETLRLFPAVIRIARLVRADTTVPAYRFNLSPSGVAEKVQNIVVPVSAGSQVMYDIRALHHNPMYWGADADEFKPERFLDTESYRWPRDAFIPFSAGPRICIGQKFAVTEGVCLLATLVRTFELTVPEPLRQAPFEQQKESILAWRAGQTMEPTSAYVQLTRR</sequence>
<evidence type="ECO:0000256" key="13">
    <source>
        <dbReference type="PIRSR" id="PIRSR602401-1"/>
    </source>
</evidence>
<evidence type="ECO:0000313" key="16">
    <source>
        <dbReference type="Proteomes" id="UP000613580"/>
    </source>
</evidence>
<dbReference type="PRINTS" id="PR00463">
    <property type="entry name" value="EP450I"/>
</dbReference>
<comment type="subcellular location">
    <subcellularLocation>
        <location evidence="2">Membrane</location>
    </subcellularLocation>
</comment>
<dbReference type="GO" id="GO:0016020">
    <property type="term" value="C:membrane"/>
    <property type="evidence" value="ECO:0007669"/>
    <property type="project" value="UniProtKB-SubCell"/>
</dbReference>
<dbReference type="Proteomes" id="UP000613580">
    <property type="component" value="Unassembled WGS sequence"/>
</dbReference>
<evidence type="ECO:0000256" key="10">
    <source>
        <dbReference type="ARBA" id="ARBA00023004"/>
    </source>
</evidence>
<keyword evidence="7 13" id="KW-0479">Metal-binding</keyword>
<reference evidence="15" key="1">
    <citation type="submission" date="2020-05" db="EMBL/GenBank/DDBJ databases">
        <title>Mycena genomes resolve the evolution of fungal bioluminescence.</title>
        <authorList>
            <person name="Tsai I.J."/>
        </authorList>
    </citation>
    <scope>NUCLEOTIDE SEQUENCE</scope>
    <source>
        <strain evidence="15">110903Hualien_Pintung</strain>
    </source>
</reference>
<dbReference type="SUPFAM" id="SSF48264">
    <property type="entry name" value="Cytochrome P450"/>
    <property type="match status" value="1"/>
</dbReference>
<dbReference type="PRINTS" id="PR00385">
    <property type="entry name" value="P450"/>
</dbReference>
<evidence type="ECO:0000313" key="15">
    <source>
        <dbReference type="EMBL" id="KAF7319130.1"/>
    </source>
</evidence>
<evidence type="ECO:0000256" key="5">
    <source>
        <dbReference type="ARBA" id="ARBA00022617"/>
    </source>
</evidence>
<keyword evidence="8" id="KW-1133">Transmembrane helix</keyword>
<dbReference type="Gene3D" id="1.10.630.10">
    <property type="entry name" value="Cytochrome P450"/>
    <property type="match status" value="1"/>
</dbReference>
<name>A0A8H6THQ5_MYCCL</name>
<dbReference type="EMBL" id="JACAZE010000003">
    <property type="protein sequence ID" value="KAF7319130.1"/>
    <property type="molecule type" value="Genomic_DNA"/>
</dbReference>
<dbReference type="PANTHER" id="PTHR24305">
    <property type="entry name" value="CYTOCHROME P450"/>
    <property type="match status" value="1"/>
</dbReference>
<evidence type="ECO:0000256" key="3">
    <source>
        <dbReference type="ARBA" id="ARBA00004721"/>
    </source>
</evidence>
<dbReference type="GO" id="GO:0016705">
    <property type="term" value="F:oxidoreductase activity, acting on paired donors, with incorporation or reduction of molecular oxygen"/>
    <property type="evidence" value="ECO:0007669"/>
    <property type="project" value="InterPro"/>
</dbReference>
<dbReference type="InterPro" id="IPR017972">
    <property type="entry name" value="Cyt_P450_CS"/>
</dbReference>
<dbReference type="InterPro" id="IPR001128">
    <property type="entry name" value="Cyt_P450"/>
</dbReference>
<keyword evidence="11 14" id="KW-0503">Monooxygenase</keyword>
<evidence type="ECO:0000256" key="9">
    <source>
        <dbReference type="ARBA" id="ARBA00023002"/>
    </source>
</evidence>
<evidence type="ECO:0000256" key="14">
    <source>
        <dbReference type="RuleBase" id="RU000461"/>
    </source>
</evidence>
<comment type="similarity">
    <text evidence="4 14">Belongs to the cytochrome P450 family.</text>
</comment>
<comment type="pathway">
    <text evidence="3">Secondary metabolite biosynthesis; terpenoid biosynthesis.</text>
</comment>
<evidence type="ECO:0000256" key="7">
    <source>
        <dbReference type="ARBA" id="ARBA00022723"/>
    </source>
</evidence>
<dbReference type="InterPro" id="IPR050121">
    <property type="entry name" value="Cytochrome_P450_monoxygenase"/>
</dbReference>
<protein>
    <submittedName>
        <fullName evidence="15">F-box domain-containing protein</fullName>
    </submittedName>
</protein>
<feature type="binding site" description="axial binding residue" evidence="13">
    <location>
        <position position="502"/>
    </location>
    <ligand>
        <name>heme</name>
        <dbReference type="ChEBI" id="CHEBI:30413"/>
    </ligand>
    <ligandPart>
        <name>Fe</name>
        <dbReference type="ChEBI" id="CHEBI:18248"/>
    </ligandPart>
</feature>
<comment type="cofactor">
    <cofactor evidence="1 13">
        <name>heme</name>
        <dbReference type="ChEBI" id="CHEBI:30413"/>
    </cofactor>
</comment>
<dbReference type="GO" id="GO:0004497">
    <property type="term" value="F:monooxygenase activity"/>
    <property type="evidence" value="ECO:0007669"/>
    <property type="project" value="UniProtKB-KW"/>
</dbReference>
<evidence type="ECO:0000256" key="2">
    <source>
        <dbReference type="ARBA" id="ARBA00004370"/>
    </source>
</evidence>
<dbReference type="OrthoDB" id="1470350at2759"/>
<evidence type="ECO:0000256" key="4">
    <source>
        <dbReference type="ARBA" id="ARBA00010617"/>
    </source>
</evidence>
<keyword evidence="16" id="KW-1185">Reference proteome</keyword>
<keyword evidence="6" id="KW-0812">Transmembrane</keyword>
<keyword evidence="9 14" id="KW-0560">Oxidoreductase</keyword>
<dbReference type="PANTHER" id="PTHR24305:SF166">
    <property type="entry name" value="CYTOCHROME P450 12A4, MITOCHONDRIAL-RELATED"/>
    <property type="match status" value="1"/>
</dbReference>
<gene>
    <name evidence="15" type="ORF">HMN09_00249400</name>
</gene>
<comment type="caution">
    <text evidence="15">The sequence shown here is derived from an EMBL/GenBank/DDBJ whole genome shotgun (WGS) entry which is preliminary data.</text>
</comment>
<dbReference type="InterPro" id="IPR002401">
    <property type="entry name" value="Cyt_P450_E_grp-I"/>
</dbReference>
<evidence type="ECO:0000256" key="11">
    <source>
        <dbReference type="ARBA" id="ARBA00023033"/>
    </source>
</evidence>
<dbReference type="GO" id="GO:0005506">
    <property type="term" value="F:iron ion binding"/>
    <property type="evidence" value="ECO:0007669"/>
    <property type="project" value="InterPro"/>
</dbReference>
<proteinExistence type="inferred from homology"/>
<keyword evidence="5 13" id="KW-0349">Heme</keyword>
<dbReference type="AlphaFoldDB" id="A0A8H6THQ5"/>
<dbReference type="Pfam" id="PF00067">
    <property type="entry name" value="p450"/>
    <property type="match status" value="2"/>
</dbReference>
<evidence type="ECO:0000256" key="1">
    <source>
        <dbReference type="ARBA" id="ARBA00001971"/>
    </source>
</evidence>
<evidence type="ECO:0000256" key="12">
    <source>
        <dbReference type="ARBA" id="ARBA00023136"/>
    </source>
</evidence>
<evidence type="ECO:0000256" key="6">
    <source>
        <dbReference type="ARBA" id="ARBA00022692"/>
    </source>
</evidence>
<keyword evidence="10 13" id="KW-0408">Iron</keyword>
<accession>A0A8H6THQ5</accession>
<dbReference type="GO" id="GO:0020037">
    <property type="term" value="F:heme binding"/>
    <property type="evidence" value="ECO:0007669"/>
    <property type="project" value="InterPro"/>
</dbReference>
<evidence type="ECO:0000256" key="8">
    <source>
        <dbReference type="ARBA" id="ARBA00022989"/>
    </source>
</evidence>
<dbReference type="InterPro" id="IPR036396">
    <property type="entry name" value="Cyt_P450_sf"/>
</dbReference>
<keyword evidence="12" id="KW-0472">Membrane</keyword>
<dbReference type="PROSITE" id="PS00086">
    <property type="entry name" value="CYTOCHROME_P450"/>
    <property type="match status" value="1"/>
</dbReference>
<organism evidence="15 16">
    <name type="scientific">Mycena chlorophos</name>
    <name type="common">Agaric fungus</name>
    <name type="synonym">Agaricus chlorophos</name>
    <dbReference type="NCBI Taxonomy" id="658473"/>
    <lineage>
        <taxon>Eukaryota</taxon>
        <taxon>Fungi</taxon>
        <taxon>Dikarya</taxon>
        <taxon>Basidiomycota</taxon>
        <taxon>Agaricomycotina</taxon>
        <taxon>Agaricomycetes</taxon>
        <taxon>Agaricomycetidae</taxon>
        <taxon>Agaricales</taxon>
        <taxon>Marasmiineae</taxon>
        <taxon>Mycenaceae</taxon>
        <taxon>Mycena</taxon>
    </lineage>
</organism>